<sequence length="235" mass="24765">MTHIVLVHGAFHGGWCWSEVAAGLTQRGHTVVAPDLPGSGDDRTPVEEVTLESAVDRVIEALKASDEPSVLVAHSMGGIVTTQAAAQVPELISRLVYVTAFRPVDGESLLDLTHLPEGAGDGVQANITVAGEPPVATFDFEKANDVFGNGVPAHLAQEAAAKLTPQPLSLFATPVSIRAAALPPAEYVICSEDRAIPPALQELMATREPARTHRLAAGHSPFYSHPQEIVDILLS</sequence>
<dbReference type="Gene3D" id="3.40.50.1820">
    <property type="entry name" value="alpha/beta hydrolase"/>
    <property type="match status" value="1"/>
</dbReference>
<evidence type="ECO:0000313" key="3">
    <source>
        <dbReference type="Proteomes" id="UP001304769"/>
    </source>
</evidence>
<name>A0ABU5TA20_9MICC</name>
<dbReference type="PRINTS" id="PR00111">
    <property type="entry name" value="ABHYDROLASE"/>
</dbReference>
<protein>
    <submittedName>
        <fullName evidence="2">Alpha/beta hydrolase</fullName>
    </submittedName>
</protein>
<gene>
    <name evidence="2" type="ORF">SPF06_14595</name>
</gene>
<reference evidence="2 3" key="1">
    <citation type="submission" date="2023-12" db="EMBL/GenBank/DDBJ databases">
        <title>Sinomonas terricola sp. nov, isolated from litchi orchard soil in Guangdong, PR China.</title>
        <authorList>
            <person name="Jiaxin W."/>
            <person name="Yang Z."/>
            <person name="Honghui Z."/>
        </authorList>
    </citation>
    <scope>NUCLEOTIDE SEQUENCE [LARGE SCALE GENOMIC DNA]</scope>
    <source>
        <strain evidence="2 3">JGH33</strain>
    </source>
</reference>
<evidence type="ECO:0000313" key="2">
    <source>
        <dbReference type="EMBL" id="MEA5455961.1"/>
    </source>
</evidence>
<dbReference type="Proteomes" id="UP001304769">
    <property type="component" value="Unassembled WGS sequence"/>
</dbReference>
<dbReference type="InterPro" id="IPR052897">
    <property type="entry name" value="Sec-Metab_Biosynth_Hydrolase"/>
</dbReference>
<proteinExistence type="predicted"/>
<dbReference type="PANTHER" id="PTHR37017">
    <property type="entry name" value="AB HYDROLASE-1 DOMAIN-CONTAINING PROTEIN-RELATED"/>
    <property type="match status" value="1"/>
</dbReference>
<dbReference type="SUPFAM" id="SSF53474">
    <property type="entry name" value="alpha/beta-Hydrolases"/>
    <property type="match status" value="1"/>
</dbReference>
<dbReference type="PANTHER" id="PTHR37017:SF11">
    <property type="entry name" value="ESTERASE_LIPASE_THIOESTERASE DOMAIN-CONTAINING PROTEIN"/>
    <property type="match status" value="1"/>
</dbReference>
<accession>A0ABU5TA20</accession>
<keyword evidence="3" id="KW-1185">Reference proteome</keyword>
<evidence type="ECO:0000259" key="1">
    <source>
        <dbReference type="Pfam" id="PF12697"/>
    </source>
</evidence>
<dbReference type="InterPro" id="IPR000073">
    <property type="entry name" value="AB_hydrolase_1"/>
</dbReference>
<organism evidence="2 3">
    <name type="scientific">Sinomonas terricola</name>
    <dbReference type="NCBI Taxonomy" id="3110330"/>
    <lineage>
        <taxon>Bacteria</taxon>
        <taxon>Bacillati</taxon>
        <taxon>Actinomycetota</taxon>
        <taxon>Actinomycetes</taxon>
        <taxon>Micrococcales</taxon>
        <taxon>Micrococcaceae</taxon>
        <taxon>Sinomonas</taxon>
    </lineage>
</organism>
<dbReference type="EMBL" id="JAYGGQ010000011">
    <property type="protein sequence ID" value="MEA5455961.1"/>
    <property type="molecule type" value="Genomic_DNA"/>
</dbReference>
<dbReference type="InterPro" id="IPR029058">
    <property type="entry name" value="AB_hydrolase_fold"/>
</dbReference>
<dbReference type="GO" id="GO:0016787">
    <property type="term" value="F:hydrolase activity"/>
    <property type="evidence" value="ECO:0007669"/>
    <property type="project" value="UniProtKB-KW"/>
</dbReference>
<dbReference type="Pfam" id="PF12697">
    <property type="entry name" value="Abhydrolase_6"/>
    <property type="match status" value="1"/>
</dbReference>
<feature type="domain" description="AB hydrolase-1" evidence="1">
    <location>
        <begin position="4"/>
        <end position="231"/>
    </location>
</feature>
<dbReference type="RefSeq" id="WP_323279849.1">
    <property type="nucleotide sequence ID" value="NZ_JAYGGQ010000011.1"/>
</dbReference>
<comment type="caution">
    <text evidence="2">The sequence shown here is derived from an EMBL/GenBank/DDBJ whole genome shotgun (WGS) entry which is preliminary data.</text>
</comment>
<keyword evidence="2" id="KW-0378">Hydrolase</keyword>